<keyword evidence="12" id="KW-1185">Reference proteome</keyword>
<dbReference type="PANTHER" id="PTHR11730">
    <property type="entry name" value="AMMONIUM TRANSPORTER"/>
    <property type="match status" value="1"/>
</dbReference>
<keyword evidence="3" id="KW-0813">Transport</keyword>
<dbReference type="OrthoDB" id="534912at2759"/>
<name>A0A9N8EN51_9STRA</name>
<feature type="transmembrane region" description="Helical" evidence="9">
    <location>
        <begin position="127"/>
        <end position="150"/>
    </location>
</feature>
<evidence type="ECO:0000256" key="6">
    <source>
        <dbReference type="ARBA" id="ARBA00023136"/>
    </source>
</evidence>
<reference evidence="11" key="1">
    <citation type="submission" date="2020-06" db="EMBL/GenBank/DDBJ databases">
        <authorList>
            <consortium name="Plant Systems Biology data submission"/>
        </authorList>
    </citation>
    <scope>NUCLEOTIDE SEQUENCE</scope>
    <source>
        <strain evidence="11">D6</strain>
    </source>
</reference>
<feature type="compositionally biased region" description="Low complexity" evidence="8">
    <location>
        <begin position="432"/>
        <end position="447"/>
    </location>
</feature>
<evidence type="ECO:0000256" key="5">
    <source>
        <dbReference type="ARBA" id="ARBA00022989"/>
    </source>
</evidence>
<feature type="transmembrane region" description="Helical" evidence="9">
    <location>
        <begin position="57"/>
        <end position="79"/>
    </location>
</feature>
<keyword evidence="7" id="KW-0924">Ammonia transport</keyword>
<evidence type="ECO:0000313" key="12">
    <source>
        <dbReference type="Proteomes" id="UP001153069"/>
    </source>
</evidence>
<evidence type="ECO:0000256" key="7">
    <source>
        <dbReference type="ARBA" id="ARBA00023177"/>
    </source>
</evidence>
<dbReference type="EMBL" id="CAICTM010001406">
    <property type="protein sequence ID" value="CAB9523365.1"/>
    <property type="molecule type" value="Genomic_DNA"/>
</dbReference>
<proteinExistence type="inferred from homology"/>
<feature type="transmembrane region" description="Helical" evidence="9">
    <location>
        <begin position="86"/>
        <end position="107"/>
    </location>
</feature>
<dbReference type="Gene3D" id="1.10.3430.10">
    <property type="entry name" value="Ammonium transporter AmtB like domains"/>
    <property type="match status" value="1"/>
</dbReference>
<feature type="region of interest" description="Disordered" evidence="8">
    <location>
        <begin position="430"/>
        <end position="463"/>
    </location>
</feature>
<dbReference type="SUPFAM" id="SSF111352">
    <property type="entry name" value="Ammonium transporter"/>
    <property type="match status" value="1"/>
</dbReference>
<comment type="caution">
    <text evidence="11">The sequence shown here is derived from an EMBL/GenBank/DDBJ whole genome shotgun (WGS) entry which is preliminary data.</text>
</comment>
<feature type="transmembrane region" description="Helical" evidence="9">
    <location>
        <begin position="358"/>
        <end position="379"/>
    </location>
</feature>
<feature type="transmembrane region" description="Helical" evidence="9">
    <location>
        <begin position="171"/>
        <end position="191"/>
    </location>
</feature>
<dbReference type="GO" id="GO:0097272">
    <property type="term" value="P:ammonium homeostasis"/>
    <property type="evidence" value="ECO:0007669"/>
    <property type="project" value="TreeGrafter"/>
</dbReference>
<feature type="transmembrane region" description="Helical" evidence="9">
    <location>
        <begin position="211"/>
        <end position="233"/>
    </location>
</feature>
<evidence type="ECO:0000256" key="9">
    <source>
        <dbReference type="SAM" id="Phobius"/>
    </source>
</evidence>
<accession>A0A9N8EN51</accession>
<comment type="similarity">
    <text evidence="2">Belongs to the ammonia transporter channel (TC 1.A.11.2) family.</text>
</comment>
<dbReference type="Pfam" id="PF00909">
    <property type="entry name" value="Ammonium_transp"/>
    <property type="match status" value="1"/>
</dbReference>
<dbReference type="GO" id="GO:0005886">
    <property type="term" value="C:plasma membrane"/>
    <property type="evidence" value="ECO:0007669"/>
    <property type="project" value="TreeGrafter"/>
</dbReference>
<protein>
    <submittedName>
        <fullName evidence="11">Ammonium transporter 1 member</fullName>
    </submittedName>
</protein>
<dbReference type="Proteomes" id="UP001153069">
    <property type="component" value="Unassembled WGS sequence"/>
</dbReference>
<evidence type="ECO:0000256" key="2">
    <source>
        <dbReference type="ARBA" id="ARBA00005887"/>
    </source>
</evidence>
<evidence type="ECO:0000256" key="8">
    <source>
        <dbReference type="SAM" id="MobiDB-lite"/>
    </source>
</evidence>
<dbReference type="InterPro" id="IPR024041">
    <property type="entry name" value="NH4_transpt_AmtB-like_dom"/>
</dbReference>
<comment type="subcellular location">
    <subcellularLocation>
        <location evidence="1">Membrane</location>
        <topology evidence="1">Multi-pass membrane protein</topology>
    </subcellularLocation>
</comment>
<dbReference type="GO" id="GO:0008519">
    <property type="term" value="F:ammonium channel activity"/>
    <property type="evidence" value="ECO:0007669"/>
    <property type="project" value="InterPro"/>
</dbReference>
<sequence>MLKNLLDACGAAIAYFCVGYAFAFGGDKSSRSGHDDTTAGTTFIGLDNFFGLGLTDLSFFFFQYTFTAASVTIVAGTLAERCQMTAYLFYSFFLTGFVYPVAAHAFWSTSGFLSSSNADPFMGIGTVDFSGSGVIHMTGGTTALIATYILGSRRGRFFDMTTGAPLETPKAFPGHSVSLQMLGSFILWFGWFGFNPGSALLLEGNPYQAQIGALCAVNTFLASAGGGVTALFVKMFWKQRSSGEYSFDLVAAMNGTLSGLVGITAGCATLEPWAALLSGAVAGGLYLWGSDFLIKLKLDDAVDAIPVHMISGFWGLIAVGLLSKPEHMLHAYGDDSHPGLFYAIGRSGADAKLIVCQLVGALFIVGWTFVTMFPFFLWLNYMGWFRCESVQELVGLDITYDGERANAVKQAEGSEEGVREEYLNAYARYRQQRQPQSSSKNRSSVNHSHSRDPSNEGEEEDGP</sequence>
<keyword evidence="6 9" id="KW-0472">Membrane</keyword>
<dbReference type="PROSITE" id="PS01219">
    <property type="entry name" value="AMMONIUM_TRANSP"/>
    <property type="match status" value="1"/>
</dbReference>
<gene>
    <name evidence="11" type="ORF">SEMRO_1408_G270120.1</name>
</gene>
<dbReference type="InterPro" id="IPR018047">
    <property type="entry name" value="Ammonium_transpt_CS"/>
</dbReference>
<dbReference type="PANTHER" id="PTHR11730:SF6">
    <property type="entry name" value="AMMONIUM TRANSPORTER"/>
    <property type="match status" value="1"/>
</dbReference>
<evidence type="ECO:0000256" key="3">
    <source>
        <dbReference type="ARBA" id="ARBA00022448"/>
    </source>
</evidence>
<dbReference type="InterPro" id="IPR029020">
    <property type="entry name" value="Ammonium/urea_transptr"/>
</dbReference>
<feature type="transmembrane region" description="Helical" evidence="9">
    <location>
        <begin position="301"/>
        <end position="322"/>
    </location>
</feature>
<organism evidence="11 12">
    <name type="scientific">Seminavis robusta</name>
    <dbReference type="NCBI Taxonomy" id="568900"/>
    <lineage>
        <taxon>Eukaryota</taxon>
        <taxon>Sar</taxon>
        <taxon>Stramenopiles</taxon>
        <taxon>Ochrophyta</taxon>
        <taxon>Bacillariophyta</taxon>
        <taxon>Bacillariophyceae</taxon>
        <taxon>Bacillariophycidae</taxon>
        <taxon>Naviculales</taxon>
        <taxon>Naviculaceae</taxon>
        <taxon>Seminavis</taxon>
    </lineage>
</organism>
<evidence type="ECO:0000259" key="10">
    <source>
        <dbReference type="Pfam" id="PF00909"/>
    </source>
</evidence>
<evidence type="ECO:0000256" key="1">
    <source>
        <dbReference type="ARBA" id="ARBA00004141"/>
    </source>
</evidence>
<keyword evidence="4 9" id="KW-0812">Transmembrane</keyword>
<keyword evidence="5 9" id="KW-1133">Transmembrane helix</keyword>
<evidence type="ECO:0000313" key="11">
    <source>
        <dbReference type="EMBL" id="CAB9523365.1"/>
    </source>
</evidence>
<feature type="transmembrane region" description="Helical" evidence="9">
    <location>
        <begin position="272"/>
        <end position="289"/>
    </location>
</feature>
<evidence type="ECO:0000256" key="4">
    <source>
        <dbReference type="ARBA" id="ARBA00022692"/>
    </source>
</evidence>
<feature type="domain" description="Ammonium transporter AmtB-like" evidence="10">
    <location>
        <begin position="1"/>
        <end position="403"/>
    </location>
</feature>
<dbReference type="AlphaFoldDB" id="A0A9N8EN51"/>